<reference evidence="1" key="1">
    <citation type="submission" date="2020-07" db="EMBL/GenBank/DDBJ databases">
        <authorList>
            <person name="Lin J."/>
        </authorList>
    </citation>
    <scope>NUCLEOTIDE SEQUENCE</scope>
</reference>
<protein>
    <recommendedName>
        <fullName evidence="2">Protein kinase domain-containing protein</fullName>
    </recommendedName>
</protein>
<organism evidence="1">
    <name type="scientific">Ananas comosus var. bracteatus</name>
    <name type="common">red pineapple</name>
    <dbReference type="NCBI Taxonomy" id="296719"/>
    <lineage>
        <taxon>Eukaryota</taxon>
        <taxon>Viridiplantae</taxon>
        <taxon>Streptophyta</taxon>
        <taxon>Embryophyta</taxon>
        <taxon>Tracheophyta</taxon>
        <taxon>Spermatophyta</taxon>
        <taxon>Magnoliopsida</taxon>
        <taxon>Liliopsida</taxon>
        <taxon>Poales</taxon>
        <taxon>Bromeliaceae</taxon>
        <taxon>Bromelioideae</taxon>
        <taxon>Ananas</taxon>
    </lineage>
</organism>
<accession>A0A6V7QRG0</accession>
<dbReference type="PANTHER" id="PTHR46699:SF1">
    <property type="entry name" value="SERINE_THREONINE-PROTEIN KINASE STN8, CHLOROPLASTIC"/>
    <property type="match status" value="1"/>
</dbReference>
<name>A0A6V7QRG0_ANACO</name>
<evidence type="ECO:0008006" key="2">
    <source>
        <dbReference type="Google" id="ProtNLM"/>
    </source>
</evidence>
<dbReference type="EMBL" id="CAJEUB010000005">
    <property type="protein sequence ID" value="CAD1845820.1"/>
    <property type="molecule type" value="Genomic_DNA"/>
</dbReference>
<dbReference type="PANTHER" id="PTHR46699">
    <property type="entry name" value="SERINE/THREONINE-PROTEIN KINASE STN8, CHLOROPLASTIC-RELATED"/>
    <property type="match status" value="1"/>
</dbReference>
<gene>
    <name evidence="1" type="ORF">CB5_LOCUS29031</name>
</gene>
<sequence>MAPLLLPPPLTKTLTFPSLPPLNPPNPHKKLAFKCRAVAGNSPEEFLLNTLHLGESNPLFPILRYSFAQFEGLVSGLTEVERWEVLVFVGLSWVYLTARPGVLVGAIDAYLLAPLQLGLDGLLGKRNLKMSDFVVGERLGEGSFGVVYAGAIVERGVGVEERAGEGEGGEWSWMGGSRRRSF</sequence>
<proteinExistence type="predicted"/>
<evidence type="ECO:0000313" key="1">
    <source>
        <dbReference type="EMBL" id="CAD1845820.1"/>
    </source>
</evidence>
<dbReference type="AlphaFoldDB" id="A0A6V7QRG0"/>